<dbReference type="OMA" id="QFVAHIH"/>
<dbReference type="InterPro" id="IPR050100">
    <property type="entry name" value="TRAFAC_GTPase_members"/>
</dbReference>
<evidence type="ECO:0000256" key="3">
    <source>
        <dbReference type="ARBA" id="ARBA00023134"/>
    </source>
</evidence>
<keyword evidence="2" id="KW-0547">Nucleotide-binding</keyword>
<reference evidence="6" key="1">
    <citation type="submission" date="2011-02" db="EMBL/GenBank/DDBJ databases">
        <authorList>
            <person name="Aslett M."/>
        </authorList>
    </citation>
    <scope>NUCLEOTIDE SEQUENCE</scope>
    <source>
        <strain evidence="6">Liverpool</strain>
    </source>
</reference>
<dbReference type="InterPro" id="IPR000795">
    <property type="entry name" value="T_Tr_GTP-bd_dom"/>
</dbReference>
<keyword evidence="6" id="KW-0251">Elongation factor</keyword>
<dbReference type="InterPro" id="IPR009000">
    <property type="entry name" value="Transl_B-barrel_sf"/>
</dbReference>
<dbReference type="Proteomes" id="UP000007494">
    <property type="component" value="Chromosome II"/>
</dbReference>
<name>F0V8N0_NEOCL</name>
<proteinExistence type="inferred from homology"/>
<feature type="compositionally biased region" description="Low complexity" evidence="4">
    <location>
        <begin position="92"/>
        <end position="101"/>
    </location>
</feature>
<dbReference type="EMBL" id="LN714476">
    <property type="protein sequence ID" value="CEL64665.1"/>
    <property type="molecule type" value="Genomic_DNA"/>
</dbReference>
<feature type="domain" description="Tr-type G" evidence="5">
    <location>
        <begin position="157"/>
        <end position="373"/>
    </location>
</feature>
<evidence type="ECO:0000313" key="7">
    <source>
        <dbReference type="EMBL" id="CEL64665.1"/>
    </source>
</evidence>
<dbReference type="EMBL" id="FR823382">
    <property type="protein sequence ID" value="CBZ50071.1"/>
    <property type="molecule type" value="Genomic_DNA"/>
</dbReference>
<sequence length="640" mass="67771">MSGRRRVKNVAYDEDEWGYNDDEYWDEDDYDEPEALPRCTPTQAKKSTPAGASTRVPATKASSTPPLGAKDTPSRSGEKSTRGGRGAGTQQSASTDSKSGASGTGTGAASQEACAPNPGLLGASAGTSPAKPPLVHSSGTNALSSASPSSLRTPGTPEPLSLVVIGHVDAGKSTLIGQMLLSTGTVEEKVVQKMKKMSGEAGKGSFFLAWLCDEGEDERERGVTIDVSVRVLVTPNTGRRLALVDAPGHREFVCNMLGGAALADVALLVVDAARFDVGFSGQTKEHLLIGRCLGIQHFVVALNKMDELGWSEEIYRTTVERLRDYMVGPEMNCAPDQISFVPISAFRGVNVVNAKALEAVEKARAEGKKRKPDLRGLADAEEREQHAQALAKWWKGPAVLEAIENVEMRTRDDRQRLLSEPLAACVADAWSPSASSTDLHLSFKIVRGVLRVGDTVVGLPGDSRMVCRSLVSFGEALESCEAGDFVERGVFAPACHQGSQGAVDVGVGSVLCARAHPLPVATVCLCRVMVFGTDLPLVQGRQFVAHIHTFTCACSIRKVAGVINKRTGELQGATREKRSACAALGRGMVGLVEIVTASSVCVQVKTEKQDGKDVPTSVLSRIILRDRGRTVAAGVILSAA</sequence>
<evidence type="ECO:0000259" key="5">
    <source>
        <dbReference type="PROSITE" id="PS51722"/>
    </source>
</evidence>
<evidence type="ECO:0000256" key="4">
    <source>
        <dbReference type="SAM" id="MobiDB-lite"/>
    </source>
</evidence>
<dbReference type="GO" id="GO:0003746">
    <property type="term" value="F:translation elongation factor activity"/>
    <property type="evidence" value="ECO:0007669"/>
    <property type="project" value="UniProtKB-KW"/>
</dbReference>
<dbReference type="SUPFAM" id="SSF52540">
    <property type="entry name" value="P-loop containing nucleoside triphosphate hydrolases"/>
    <property type="match status" value="1"/>
</dbReference>
<dbReference type="InterPro" id="IPR027417">
    <property type="entry name" value="P-loop_NTPase"/>
</dbReference>
<gene>
    <name evidence="7" type="ORF">BN1204_005470</name>
    <name evidence="6" type="ORF">NCLIV_005470</name>
</gene>
<evidence type="ECO:0000256" key="2">
    <source>
        <dbReference type="ARBA" id="ARBA00022741"/>
    </source>
</evidence>
<feature type="compositionally biased region" description="Polar residues" evidence="4">
    <location>
        <begin position="137"/>
        <end position="153"/>
    </location>
</feature>
<dbReference type="Gene3D" id="2.40.30.10">
    <property type="entry name" value="Translation factors"/>
    <property type="match status" value="2"/>
</dbReference>
<dbReference type="Gene3D" id="3.40.50.300">
    <property type="entry name" value="P-loop containing nucleotide triphosphate hydrolases"/>
    <property type="match status" value="1"/>
</dbReference>
<keyword evidence="6" id="KW-0648">Protein biosynthesis</keyword>
<dbReference type="SUPFAM" id="SSF50447">
    <property type="entry name" value="Translation proteins"/>
    <property type="match status" value="1"/>
</dbReference>
<dbReference type="InterPro" id="IPR054696">
    <property type="entry name" value="GTP-eEF1A_C"/>
</dbReference>
<dbReference type="GO" id="GO:0005525">
    <property type="term" value="F:GTP binding"/>
    <property type="evidence" value="ECO:0007669"/>
    <property type="project" value="UniProtKB-KW"/>
</dbReference>
<dbReference type="InterPro" id="IPR009001">
    <property type="entry name" value="Transl_elong_EF1A/Init_IF2_C"/>
</dbReference>
<reference evidence="6" key="2">
    <citation type="submission" date="2011-03" db="EMBL/GenBank/DDBJ databases">
        <title>Comparative genomics and transcriptomics of Neospora caninum and Toxoplasma gondii.</title>
        <authorList>
            <person name="Reid A.J."/>
            <person name="Sohal A."/>
            <person name="Harris D."/>
            <person name="Quail M."/>
            <person name="Sanders M."/>
            <person name="Berriman M."/>
            <person name="Wastling J.M."/>
            <person name="Pain A."/>
        </authorList>
    </citation>
    <scope>NUCLEOTIDE SEQUENCE</scope>
    <source>
        <strain evidence="6">Liverpool</strain>
    </source>
</reference>
<evidence type="ECO:0000313" key="8">
    <source>
        <dbReference type="Proteomes" id="UP000007494"/>
    </source>
</evidence>
<keyword evidence="8" id="KW-1185">Reference proteome</keyword>
<dbReference type="PANTHER" id="PTHR23115">
    <property type="entry name" value="TRANSLATION FACTOR"/>
    <property type="match status" value="1"/>
</dbReference>
<evidence type="ECO:0000256" key="1">
    <source>
        <dbReference type="ARBA" id="ARBA00007249"/>
    </source>
</evidence>
<feature type="compositionally biased region" description="Basic and acidic residues" evidence="4">
    <location>
        <begin position="72"/>
        <end position="81"/>
    </location>
</feature>
<dbReference type="GO" id="GO:0003924">
    <property type="term" value="F:GTPase activity"/>
    <property type="evidence" value="ECO:0007669"/>
    <property type="project" value="InterPro"/>
</dbReference>
<evidence type="ECO:0000313" key="6">
    <source>
        <dbReference type="EMBL" id="CBZ50071.1"/>
    </source>
</evidence>
<dbReference type="GeneID" id="13446129"/>
<dbReference type="VEuPathDB" id="ToxoDB:NCLIV_005470"/>
<dbReference type="AlphaFoldDB" id="F0V8N0"/>
<dbReference type="RefSeq" id="XP_003880106.1">
    <property type="nucleotide sequence ID" value="XM_003880057.1"/>
</dbReference>
<dbReference type="InParanoid" id="F0V8N0"/>
<feature type="region of interest" description="Disordered" evidence="4">
    <location>
        <begin position="1"/>
        <end position="155"/>
    </location>
</feature>
<dbReference type="SUPFAM" id="SSF50465">
    <property type="entry name" value="EF-Tu/eEF-1alpha/eIF2-gamma C-terminal domain"/>
    <property type="match status" value="1"/>
</dbReference>
<comment type="similarity">
    <text evidence="1">Belongs to the TRAFAC class translation factor GTPase superfamily. Classic translation factor GTPase family. EF-Tu/EF-1A subfamily.</text>
</comment>
<keyword evidence="3" id="KW-0342">GTP-binding</keyword>
<reference evidence="7" key="4">
    <citation type="journal article" date="2015" name="PLoS ONE">
        <title>Comprehensive Evaluation of Toxoplasma gondii VEG and Neospora caninum LIV Genomes with Tachyzoite Stage Transcriptome and Proteome Defines Novel Transcript Features.</title>
        <authorList>
            <person name="Ramaprasad A."/>
            <person name="Mourier T."/>
            <person name="Naeem R."/>
            <person name="Malas T.B."/>
            <person name="Moussa E."/>
            <person name="Panigrahi A."/>
            <person name="Vermont S.J."/>
            <person name="Otto T.D."/>
            <person name="Wastling J."/>
            <person name="Pain A."/>
        </authorList>
    </citation>
    <scope>NUCLEOTIDE SEQUENCE</scope>
    <source>
        <strain evidence="7">Liverpool</strain>
    </source>
</reference>
<dbReference type="Pfam" id="PF00009">
    <property type="entry name" value="GTP_EFTU"/>
    <property type="match status" value="1"/>
</dbReference>
<accession>F0V8N0</accession>
<dbReference type="eggNOG" id="KOG0458">
    <property type="taxonomic scope" value="Eukaryota"/>
</dbReference>
<organism evidence="6 8">
    <name type="scientific">Neospora caninum (strain Liverpool)</name>
    <dbReference type="NCBI Taxonomy" id="572307"/>
    <lineage>
        <taxon>Eukaryota</taxon>
        <taxon>Sar</taxon>
        <taxon>Alveolata</taxon>
        <taxon>Apicomplexa</taxon>
        <taxon>Conoidasida</taxon>
        <taxon>Coccidia</taxon>
        <taxon>Eucoccidiorida</taxon>
        <taxon>Eimeriorina</taxon>
        <taxon>Sarcocystidae</taxon>
        <taxon>Neospora</taxon>
    </lineage>
</organism>
<dbReference type="PROSITE" id="PS51722">
    <property type="entry name" value="G_TR_2"/>
    <property type="match status" value="1"/>
</dbReference>
<protein>
    <submittedName>
        <fullName evidence="7">Elongation factor 1-alpha, putative</fullName>
    </submittedName>
    <submittedName>
        <fullName evidence="6">Putative elongation factor 1-alpha</fullName>
    </submittedName>
</protein>
<dbReference type="Pfam" id="PF22594">
    <property type="entry name" value="GTP-eEF1A_C"/>
    <property type="match status" value="1"/>
</dbReference>
<reference evidence="8" key="3">
    <citation type="journal article" date="2012" name="PLoS Pathog.">
        <title>Comparative genomics of the apicomplexan parasites Toxoplasma gondii and Neospora caninum: Coccidia differing in host range and transmission strategy.</title>
        <authorList>
            <person name="Reid A.J."/>
            <person name="Vermont S.J."/>
            <person name="Cotton J.A."/>
            <person name="Harris D."/>
            <person name="Hill-Cawthorne G.A."/>
            <person name="Konen-Waisman S."/>
            <person name="Latham S.M."/>
            <person name="Mourier T."/>
            <person name="Norton R."/>
            <person name="Quail M.A."/>
            <person name="Sanders M."/>
            <person name="Shanmugam D."/>
            <person name="Sohal A."/>
            <person name="Wasmuth J.D."/>
            <person name="Brunk B."/>
            <person name="Grigg M.E."/>
            <person name="Howard J.C."/>
            <person name="Parkinson J."/>
            <person name="Roos D.S."/>
            <person name="Trees A.J."/>
            <person name="Berriman M."/>
            <person name="Pain A."/>
            <person name="Wastling J.M."/>
        </authorList>
    </citation>
    <scope>NUCLEOTIDE SEQUENCE [LARGE SCALE GENOMIC DNA]</scope>
    <source>
        <strain evidence="8">Liverpool</strain>
    </source>
</reference>
<dbReference type="OrthoDB" id="330790at2759"/>
<feature type="compositionally biased region" description="Acidic residues" evidence="4">
    <location>
        <begin position="12"/>
        <end position="34"/>
    </location>
</feature>
<dbReference type="PRINTS" id="PR00315">
    <property type="entry name" value="ELONGATNFCT"/>
</dbReference>